<dbReference type="InterPro" id="IPR013787">
    <property type="entry name" value="S100_Ca-bd_sub"/>
</dbReference>
<dbReference type="OMA" id="NCFDEHA"/>
<reference evidence="4" key="2">
    <citation type="submission" date="2025-08" db="UniProtKB">
        <authorList>
            <consortium name="Ensembl"/>
        </authorList>
    </citation>
    <scope>IDENTIFICATION</scope>
</reference>
<dbReference type="InParanoid" id="H3BVY8"/>
<keyword evidence="2" id="KW-0106">Calcium</keyword>
<evidence type="ECO:0000259" key="3">
    <source>
        <dbReference type="PROSITE" id="PS50222"/>
    </source>
</evidence>
<dbReference type="InterPro" id="IPR002048">
    <property type="entry name" value="EF_hand_dom"/>
</dbReference>
<feature type="domain" description="EF-hand" evidence="3">
    <location>
        <begin position="37"/>
        <end position="72"/>
    </location>
</feature>
<dbReference type="PROSITE" id="PS50222">
    <property type="entry name" value="EF_HAND_2"/>
    <property type="match status" value="1"/>
</dbReference>
<dbReference type="HOGENOM" id="CLU_2704231_0_0_1"/>
<sequence>MQFLKNCFDEHAEKDKDKDTMTKKELADMLREQFDITENHFVSQFYNDMDKDGDDKITFKEYMAYLAKLFEGF</sequence>
<dbReference type="AlphaFoldDB" id="H3BVY8"/>
<dbReference type="InterPro" id="IPR018247">
    <property type="entry name" value="EF_Hand_1_Ca_BS"/>
</dbReference>
<evidence type="ECO:0000256" key="1">
    <source>
        <dbReference type="ARBA" id="ARBA00022723"/>
    </source>
</evidence>
<dbReference type="Ensembl" id="ENSTNIT00000001618.1">
    <property type="protein sequence ID" value="ENSTNIP00000000150.1"/>
    <property type="gene ID" value="ENSTNIG00000001579.1"/>
</dbReference>
<evidence type="ECO:0000256" key="2">
    <source>
        <dbReference type="ARBA" id="ARBA00022837"/>
    </source>
</evidence>
<evidence type="ECO:0000313" key="5">
    <source>
        <dbReference type="Proteomes" id="UP000007303"/>
    </source>
</evidence>
<reference evidence="5" key="1">
    <citation type="journal article" date="2004" name="Nature">
        <title>Genome duplication in the teleost fish Tetraodon nigroviridis reveals the early vertebrate proto-karyotype.</title>
        <authorList>
            <person name="Jaillon O."/>
            <person name="Aury J.-M."/>
            <person name="Brunet F."/>
            <person name="Petit J.-L."/>
            <person name="Stange-Thomann N."/>
            <person name="Mauceli E."/>
            <person name="Bouneau L."/>
            <person name="Fischer C."/>
            <person name="Ozouf-Costaz C."/>
            <person name="Bernot A."/>
            <person name="Nicaud S."/>
            <person name="Jaffe D."/>
            <person name="Fisher S."/>
            <person name="Lutfalla G."/>
            <person name="Dossat C."/>
            <person name="Segurens B."/>
            <person name="Dasilva C."/>
            <person name="Salanoubat M."/>
            <person name="Levy M."/>
            <person name="Boudet N."/>
            <person name="Castellano S."/>
            <person name="Anthouard V."/>
            <person name="Jubin C."/>
            <person name="Castelli V."/>
            <person name="Katinka M."/>
            <person name="Vacherie B."/>
            <person name="Biemont C."/>
            <person name="Skalli Z."/>
            <person name="Cattolico L."/>
            <person name="Poulain J."/>
            <person name="De Berardinis V."/>
            <person name="Cruaud C."/>
            <person name="Duprat S."/>
            <person name="Brottier P."/>
            <person name="Coutanceau J.-P."/>
            <person name="Gouzy J."/>
            <person name="Parra G."/>
            <person name="Lardier G."/>
            <person name="Chapple C."/>
            <person name="McKernan K.J."/>
            <person name="McEwan P."/>
            <person name="Bosak S."/>
            <person name="Kellis M."/>
            <person name="Volff J.-N."/>
            <person name="Guigo R."/>
            <person name="Zody M.C."/>
            <person name="Mesirov J."/>
            <person name="Lindblad-Toh K."/>
            <person name="Birren B."/>
            <person name="Nusbaum C."/>
            <person name="Kahn D."/>
            <person name="Robinson-Rechavi M."/>
            <person name="Laudet V."/>
            <person name="Schachter V."/>
            <person name="Quetier F."/>
            <person name="Saurin W."/>
            <person name="Scarpelli C."/>
            <person name="Wincker P."/>
            <person name="Lander E.S."/>
            <person name="Weissenbach J."/>
            <person name="Roest Crollius H."/>
        </authorList>
    </citation>
    <scope>NUCLEOTIDE SEQUENCE [LARGE SCALE GENOMIC DNA]</scope>
</reference>
<keyword evidence="5" id="KW-1185">Reference proteome</keyword>
<organism evidence="4 5">
    <name type="scientific">Tetraodon nigroviridis</name>
    <name type="common">Spotted green pufferfish</name>
    <name type="synonym">Chelonodon nigroviridis</name>
    <dbReference type="NCBI Taxonomy" id="99883"/>
    <lineage>
        <taxon>Eukaryota</taxon>
        <taxon>Metazoa</taxon>
        <taxon>Chordata</taxon>
        <taxon>Craniata</taxon>
        <taxon>Vertebrata</taxon>
        <taxon>Euteleostomi</taxon>
        <taxon>Actinopterygii</taxon>
        <taxon>Neopterygii</taxon>
        <taxon>Teleostei</taxon>
        <taxon>Neoteleostei</taxon>
        <taxon>Acanthomorphata</taxon>
        <taxon>Eupercaria</taxon>
        <taxon>Tetraodontiformes</taxon>
        <taxon>Tetradontoidea</taxon>
        <taxon>Tetraodontidae</taxon>
        <taxon>Tetraodon</taxon>
    </lineage>
</organism>
<evidence type="ECO:0000313" key="4">
    <source>
        <dbReference type="Ensembl" id="ENSTNIP00000000150.1"/>
    </source>
</evidence>
<name>H3BVY8_TETNG</name>
<protein>
    <recommendedName>
        <fullName evidence="3">EF-hand domain-containing protein</fullName>
    </recommendedName>
</protein>
<keyword evidence="1" id="KW-0479">Metal-binding</keyword>
<dbReference type="PROSITE" id="PS00018">
    <property type="entry name" value="EF_HAND_1"/>
    <property type="match status" value="1"/>
</dbReference>
<reference evidence="4" key="3">
    <citation type="submission" date="2025-09" db="UniProtKB">
        <authorList>
            <consortium name="Ensembl"/>
        </authorList>
    </citation>
    <scope>IDENTIFICATION</scope>
</reference>
<dbReference type="Gene3D" id="1.10.238.10">
    <property type="entry name" value="EF-hand"/>
    <property type="match status" value="1"/>
</dbReference>
<dbReference type="InterPro" id="IPR011992">
    <property type="entry name" value="EF-hand-dom_pair"/>
</dbReference>
<dbReference type="GO" id="GO:0005509">
    <property type="term" value="F:calcium ion binding"/>
    <property type="evidence" value="ECO:0007669"/>
    <property type="project" value="InterPro"/>
</dbReference>
<dbReference type="Pfam" id="PF01023">
    <property type="entry name" value="S_100"/>
    <property type="match status" value="1"/>
</dbReference>
<dbReference type="Proteomes" id="UP000007303">
    <property type="component" value="Unassembled WGS sequence"/>
</dbReference>
<dbReference type="SUPFAM" id="SSF47473">
    <property type="entry name" value="EF-hand"/>
    <property type="match status" value="1"/>
</dbReference>
<accession>H3BVY8</accession>
<dbReference type="GeneTree" id="ENSGT00990000210733"/>
<proteinExistence type="predicted"/>